<dbReference type="InterPro" id="IPR011335">
    <property type="entry name" value="Restrct_endonuc-II-like"/>
</dbReference>
<dbReference type="PANTHER" id="PTHR46609:SF6">
    <property type="entry name" value="EXONUCLEASE, PHAGE-TYPE_RECB, C-TERMINAL DOMAIN-CONTAINING PROTEIN-RELATED"/>
    <property type="match status" value="1"/>
</dbReference>
<evidence type="ECO:0000313" key="2">
    <source>
        <dbReference type="EMBL" id="CAH3034765.1"/>
    </source>
</evidence>
<feature type="domain" description="YqaJ viral recombinase" evidence="1">
    <location>
        <begin position="30"/>
        <end position="160"/>
    </location>
</feature>
<name>A0ABN8MS83_9CNID</name>
<sequence>MALYQSMKRMHLLCGKSYRSSTTKLIQTQHQKHNQAMSDYWSDLSDDLHAGVPTKEENESNLAMLWGSINENSAIVTYLNKFLAENKDDLVLRETGIWLLSDDKNQSWLGSSTDGIIDLNGKRERVLEMKRPFMGGKPIPYKNVCINHIPQIMLEMFCTSTQECHYVVWTSIDTKVFLVKRDDKYMDTWNC</sequence>
<keyword evidence="3" id="KW-1185">Reference proteome</keyword>
<dbReference type="PANTHER" id="PTHR46609">
    <property type="entry name" value="EXONUCLEASE, PHAGE-TYPE/RECB, C-TERMINAL DOMAIN-CONTAINING PROTEIN"/>
    <property type="match status" value="1"/>
</dbReference>
<dbReference type="EMBL" id="CALNXK010000003">
    <property type="protein sequence ID" value="CAH3034765.1"/>
    <property type="molecule type" value="Genomic_DNA"/>
</dbReference>
<dbReference type="InterPro" id="IPR011604">
    <property type="entry name" value="PDDEXK-like_dom_sf"/>
</dbReference>
<gene>
    <name evidence="2" type="ORF">PLOB_00025267</name>
</gene>
<protein>
    <recommendedName>
        <fullName evidence="1">YqaJ viral recombinase domain-containing protein</fullName>
    </recommendedName>
</protein>
<dbReference type="Proteomes" id="UP001159405">
    <property type="component" value="Unassembled WGS sequence"/>
</dbReference>
<dbReference type="SUPFAM" id="SSF52980">
    <property type="entry name" value="Restriction endonuclease-like"/>
    <property type="match status" value="1"/>
</dbReference>
<dbReference type="Pfam" id="PF09588">
    <property type="entry name" value="YqaJ"/>
    <property type="match status" value="1"/>
</dbReference>
<reference evidence="2 3" key="1">
    <citation type="submission" date="2022-05" db="EMBL/GenBank/DDBJ databases">
        <authorList>
            <consortium name="Genoscope - CEA"/>
            <person name="William W."/>
        </authorList>
    </citation>
    <scope>NUCLEOTIDE SEQUENCE [LARGE SCALE GENOMIC DNA]</scope>
</reference>
<proteinExistence type="predicted"/>
<accession>A0ABN8MS83</accession>
<dbReference type="Gene3D" id="3.90.320.10">
    <property type="match status" value="1"/>
</dbReference>
<comment type="caution">
    <text evidence="2">The sequence shown here is derived from an EMBL/GenBank/DDBJ whole genome shotgun (WGS) entry which is preliminary data.</text>
</comment>
<dbReference type="InterPro" id="IPR019080">
    <property type="entry name" value="YqaJ_viral_recombinase"/>
</dbReference>
<evidence type="ECO:0000313" key="3">
    <source>
        <dbReference type="Proteomes" id="UP001159405"/>
    </source>
</evidence>
<evidence type="ECO:0000259" key="1">
    <source>
        <dbReference type="Pfam" id="PF09588"/>
    </source>
</evidence>
<organism evidence="2 3">
    <name type="scientific">Porites lobata</name>
    <dbReference type="NCBI Taxonomy" id="104759"/>
    <lineage>
        <taxon>Eukaryota</taxon>
        <taxon>Metazoa</taxon>
        <taxon>Cnidaria</taxon>
        <taxon>Anthozoa</taxon>
        <taxon>Hexacorallia</taxon>
        <taxon>Scleractinia</taxon>
        <taxon>Fungiina</taxon>
        <taxon>Poritidae</taxon>
        <taxon>Porites</taxon>
    </lineage>
</organism>
<dbReference type="InterPro" id="IPR051703">
    <property type="entry name" value="NF-kappa-B_Signaling_Reg"/>
</dbReference>